<evidence type="ECO:0000313" key="11">
    <source>
        <dbReference type="EMBL" id="CAD8816259.1"/>
    </source>
</evidence>
<dbReference type="EC" id="1.14.14.17" evidence="4 9"/>
<sequence>MGNLEELLGIEYDVVVVGAGVAGSALAAVLGRDGRKVLVIERDLSEQHRIVGELLQPGGVQQLEKLGLMDAVEGIDAQHVYGYGLFLQTRNPLCIDYSKEVQDSTVDSSAGISGRSFHNGRFVQRLRTIADAEENVTMIQGNVLGLVKDSKAERVSGVRFRVENGSEHEARGKLTIACDGCASRLRKEVAPASAYDVSSHFVGLILETVDLPFPNHGHVILCDRAPVLFYPISSTEVRCLVDVPASAGISSSREYLEQQILPQLPKELKEPFAKALTSDRLKSMPNRVMPAMPGNQPGAILLGDSFNMRHPLTGGGMTVALSDIVLVREMLKSVERLDDTVKISAGLEKFYESRKARSSTINILANALYAVFCATDDASLQEMREACYDYLGMGGRCSNDPMCMLGGLSASPILLLVHFFAVAVYGCGRVLLPFPTPGKLWNSWSLFRAAFNIVKPLIDAERVTPLSWIPFSRIAI</sequence>
<name>A0A6T6M4F5_9RHOD</name>
<dbReference type="InterPro" id="IPR040125">
    <property type="entry name" value="Squalene_monox"/>
</dbReference>
<dbReference type="InterPro" id="IPR036188">
    <property type="entry name" value="FAD/NAD-bd_sf"/>
</dbReference>
<dbReference type="GO" id="GO:0050660">
    <property type="term" value="F:flavin adenine dinucleotide binding"/>
    <property type="evidence" value="ECO:0007669"/>
    <property type="project" value="UniProtKB-UniRule"/>
</dbReference>
<dbReference type="AlphaFoldDB" id="A0A6T6M4F5"/>
<dbReference type="GO" id="GO:0016126">
    <property type="term" value="P:sterol biosynthetic process"/>
    <property type="evidence" value="ECO:0007669"/>
    <property type="project" value="UniProtKB-UniRule"/>
</dbReference>
<gene>
    <name evidence="11" type="ORF">TOLI1172_LOCUS647</name>
    <name evidence="12" type="ORF">TOLI1172_LOCUS648</name>
</gene>
<evidence type="ECO:0000256" key="4">
    <source>
        <dbReference type="ARBA" id="ARBA00012312"/>
    </source>
</evidence>
<dbReference type="PRINTS" id="PR00420">
    <property type="entry name" value="RNGMNOXGNASE"/>
</dbReference>
<evidence type="ECO:0000256" key="2">
    <source>
        <dbReference type="ARBA" id="ARBA00004370"/>
    </source>
</evidence>
<protein>
    <recommendedName>
        <fullName evidence="4 9">Squalene monooxygenase</fullName>
        <ecNumber evidence="4 9">1.14.14.17</ecNumber>
    </recommendedName>
</protein>
<dbReference type="PANTHER" id="PTHR10835:SF0">
    <property type="entry name" value="SQUALENE MONOOXYGENASE"/>
    <property type="match status" value="1"/>
</dbReference>
<comment type="cofactor">
    <cofactor evidence="1 9">
        <name>FAD</name>
        <dbReference type="ChEBI" id="CHEBI:57692"/>
    </cofactor>
</comment>
<evidence type="ECO:0000256" key="5">
    <source>
        <dbReference type="ARBA" id="ARBA00022630"/>
    </source>
</evidence>
<keyword evidence="7 9" id="KW-0560">Oxidoreductase</keyword>
<dbReference type="GO" id="GO:0016020">
    <property type="term" value="C:membrane"/>
    <property type="evidence" value="ECO:0007669"/>
    <property type="project" value="UniProtKB-SubCell"/>
</dbReference>
<evidence type="ECO:0000256" key="6">
    <source>
        <dbReference type="ARBA" id="ARBA00022827"/>
    </source>
</evidence>
<dbReference type="PANTHER" id="PTHR10835">
    <property type="entry name" value="SQUALENE MONOOXYGENASE"/>
    <property type="match status" value="1"/>
</dbReference>
<dbReference type="GO" id="GO:0005783">
    <property type="term" value="C:endoplasmic reticulum"/>
    <property type="evidence" value="ECO:0007669"/>
    <property type="project" value="TreeGrafter"/>
</dbReference>
<comment type="function">
    <text evidence="9">Catalyzes the stereospecific oxidation of squalene to (S)-2,3-epoxysqualene, and is considered to be a rate-limiting enzyme in steroid biosynthesis.</text>
</comment>
<dbReference type="EMBL" id="HBFP01000886">
    <property type="protein sequence ID" value="CAD8816260.1"/>
    <property type="molecule type" value="Transcribed_RNA"/>
</dbReference>
<comment type="catalytic activity">
    <reaction evidence="9">
        <text>squalene + reduced [NADPH--hemoprotein reductase] + O2 = (S)-2,3-epoxysqualene + oxidized [NADPH--hemoprotein reductase] + H2O + H(+)</text>
        <dbReference type="Rhea" id="RHEA:25282"/>
        <dbReference type="Rhea" id="RHEA-COMP:11964"/>
        <dbReference type="Rhea" id="RHEA-COMP:11965"/>
        <dbReference type="ChEBI" id="CHEBI:15377"/>
        <dbReference type="ChEBI" id="CHEBI:15378"/>
        <dbReference type="ChEBI" id="CHEBI:15379"/>
        <dbReference type="ChEBI" id="CHEBI:15440"/>
        <dbReference type="ChEBI" id="CHEBI:15441"/>
        <dbReference type="ChEBI" id="CHEBI:57618"/>
        <dbReference type="ChEBI" id="CHEBI:58210"/>
        <dbReference type="EC" id="1.14.14.17"/>
    </reaction>
</comment>
<evidence type="ECO:0000259" key="10">
    <source>
        <dbReference type="Pfam" id="PF08491"/>
    </source>
</evidence>
<accession>A0A6T6M4F5</accession>
<dbReference type="SUPFAM" id="SSF51905">
    <property type="entry name" value="FAD/NAD(P)-binding domain"/>
    <property type="match status" value="1"/>
</dbReference>
<evidence type="ECO:0000256" key="1">
    <source>
        <dbReference type="ARBA" id="ARBA00001974"/>
    </source>
</evidence>
<evidence type="ECO:0000256" key="8">
    <source>
        <dbReference type="ARBA" id="ARBA00023136"/>
    </source>
</evidence>
<reference evidence="11" key="1">
    <citation type="submission" date="2021-01" db="EMBL/GenBank/DDBJ databases">
        <authorList>
            <person name="Corre E."/>
            <person name="Pelletier E."/>
            <person name="Niang G."/>
            <person name="Scheremetjew M."/>
            <person name="Finn R."/>
            <person name="Kale V."/>
            <person name="Holt S."/>
            <person name="Cochrane G."/>
            <person name="Meng A."/>
            <person name="Brown T."/>
            <person name="Cohen L."/>
        </authorList>
    </citation>
    <scope>NUCLEOTIDE SEQUENCE</scope>
    <source>
        <strain evidence="11">CCMP3278</strain>
    </source>
</reference>
<dbReference type="Gene3D" id="3.50.50.60">
    <property type="entry name" value="FAD/NAD(P)-binding domain"/>
    <property type="match status" value="1"/>
</dbReference>
<proteinExistence type="inferred from homology"/>
<keyword evidence="6 9" id="KW-0274">FAD</keyword>
<feature type="domain" description="Squalene epoxidase" evidence="10">
    <location>
        <begin position="173"/>
        <end position="436"/>
    </location>
</feature>
<dbReference type="GO" id="GO:0004506">
    <property type="term" value="F:squalene monooxygenase activity"/>
    <property type="evidence" value="ECO:0007669"/>
    <property type="project" value="UniProtKB-UniRule"/>
</dbReference>
<organism evidence="11">
    <name type="scientific">Timspurckia oligopyrenoides</name>
    <dbReference type="NCBI Taxonomy" id="708627"/>
    <lineage>
        <taxon>Eukaryota</taxon>
        <taxon>Rhodophyta</taxon>
        <taxon>Bangiophyceae</taxon>
        <taxon>Porphyridiales</taxon>
        <taxon>Porphyridiaceae</taxon>
        <taxon>Timspurckia</taxon>
    </lineage>
</organism>
<comment type="similarity">
    <text evidence="3 9">Belongs to the squalene monooxygenase family.</text>
</comment>
<evidence type="ECO:0000256" key="3">
    <source>
        <dbReference type="ARBA" id="ARBA00008802"/>
    </source>
</evidence>
<dbReference type="EMBL" id="HBFP01000885">
    <property type="protein sequence ID" value="CAD8816259.1"/>
    <property type="molecule type" value="Transcribed_RNA"/>
</dbReference>
<keyword evidence="5 9" id="KW-0285">Flavoprotein</keyword>
<keyword evidence="8" id="KW-0472">Membrane</keyword>
<dbReference type="Pfam" id="PF08491">
    <property type="entry name" value="SE"/>
    <property type="match status" value="1"/>
</dbReference>
<dbReference type="InterPro" id="IPR013698">
    <property type="entry name" value="Squalene_epoxidase"/>
</dbReference>
<comment type="subcellular location">
    <subcellularLocation>
        <location evidence="2">Membrane</location>
    </subcellularLocation>
</comment>
<dbReference type="Pfam" id="PF13450">
    <property type="entry name" value="NAD_binding_8"/>
    <property type="match status" value="1"/>
</dbReference>
<dbReference type="UniPathway" id="UPA00767">
    <property type="reaction ID" value="UER00752"/>
</dbReference>
<evidence type="ECO:0000313" key="12">
    <source>
        <dbReference type="EMBL" id="CAD8816260.1"/>
    </source>
</evidence>
<evidence type="ECO:0000256" key="7">
    <source>
        <dbReference type="ARBA" id="ARBA00023002"/>
    </source>
</evidence>
<evidence type="ECO:0000256" key="9">
    <source>
        <dbReference type="RuleBase" id="RU367121"/>
    </source>
</evidence>